<dbReference type="Pfam" id="PF03865">
    <property type="entry name" value="ShlB"/>
    <property type="match status" value="1"/>
</dbReference>
<feature type="domain" description="Haemolysin activator HlyB C-terminal" evidence="4">
    <location>
        <begin position="290"/>
        <end position="482"/>
    </location>
</feature>
<evidence type="ECO:0000313" key="7">
    <source>
        <dbReference type="Proteomes" id="UP000258016"/>
    </source>
</evidence>
<evidence type="ECO:0008006" key="8">
    <source>
        <dbReference type="Google" id="ProtNLM"/>
    </source>
</evidence>
<evidence type="ECO:0000259" key="5">
    <source>
        <dbReference type="Pfam" id="PF08479"/>
    </source>
</evidence>
<dbReference type="Gene3D" id="2.40.160.50">
    <property type="entry name" value="membrane protein fhac: a member of the omp85/tpsb transporter family"/>
    <property type="match status" value="1"/>
</dbReference>
<evidence type="ECO:0000313" key="6">
    <source>
        <dbReference type="EMBL" id="ASR51040.1"/>
    </source>
</evidence>
<dbReference type="InterPro" id="IPR013686">
    <property type="entry name" value="Polypept-transport_assoc_ShlB"/>
</dbReference>
<dbReference type="RefSeq" id="WP_162892473.1">
    <property type="nucleotide sequence ID" value="NZ_CP020083.1"/>
</dbReference>
<dbReference type="GeneID" id="303485090"/>
<protein>
    <recommendedName>
        <fullName evidence="8">Haemolysin activator HlyB C-terminal domain-containing protein</fullName>
    </recommendedName>
</protein>
<evidence type="ECO:0000256" key="3">
    <source>
        <dbReference type="ARBA" id="ARBA00023237"/>
    </source>
</evidence>
<keyword evidence="3" id="KW-0998">Cell outer membrane</keyword>
<keyword evidence="2" id="KW-0812">Transmembrane</keyword>
<dbReference type="Gene3D" id="3.10.20.310">
    <property type="entry name" value="membrane protein fhac"/>
    <property type="match status" value="1"/>
</dbReference>
<proteinExistence type="predicted"/>
<dbReference type="Pfam" id="PF08479">
    <property type="entry name" value="POTRA_2"/>
    <property type="match status" value="1"/>
</dbReference>
<dbReference type="InterPro" id="IPR051544">
    <property type="entry name" value="TPS_OM_transporter"/>
</dbReference>
<evidence type="ECO:0000259" key="4">
    <source>
        <dbReference type="Pfam" id="PF03865"/>
    </source>
</evidence>
<name>A0ABM6M507_9SPHN</name>
<keyword evidence="1" id="KW-1134">Transmembrane beta strand</keyword>
<keyword evidence="7" id="KW-1185">Reference proteome</keyword>
<sequence length="520" mass="57081">MASEGSNDEAPLGVVLREIVVQRVPDDTDATQTEPHRDKLHKKLRRLMGRQLSRALIANIEAAIVKHYRDTGRPFVSVTKPPQELTGGSLIVQVTEFRMGTLRVIAPDEEESSFVRRRIRLGSDDRIDAPDLIQDLEWLNRDPFRRVEVRFSPGSGFGQSDLELTATGQRPFRAFAGYANSGPRGQDRDRVFGGMQIGDLGSRGSLFSYLLTLDPDSLAHPARWTGRNRDDRSFVSHSGLAIVPVAPRQDILASVNWIRSDQPVEAFLVRQTTIEGSLVHRHGIEIAGARGDLTLGLELRRQVRDLVFDETRVFRSAADVAQLALGWSARGNIGRAQFGYTLFARVSPGGITSGNSDRAFALFTERAATTARYVYGGMDYWATVPIRQGWVLSSSYRVQVSSHRLLPSEQSILGGEFAVRGYGLEDGGFDMAAVSRNELQPLSVRSLSGSQVQPFAFLDAGYGRNAGDRRFARAAAAGLGFNVQVSTKLSLAMAMAMPLVDGPATRSGDLRLHIRAGLSF</sequence>
<keyword evidence="1" id="KW-0472">Membrane</keyword>
<dbReference type="PANTHER" id="PTHR34597:SF3">
    <property type="entry name" value="OUTER MEMBRANE TRANSPORTER CDIB"/>
    <property type="match status" value="1"/>
</dbReference>
<feature type="domain" description="Polypeptide-transport-associated ShlB-type" evidence="5">
    <location>
        <begin position="36"/>
        <end position="96"/>
    </location>
</feature>
<evidence type="ECO:0000256" key="2">
    <source>
        <dbReference type="ARBA" id="ARBA00022692"/>
    </source>
</evidence>
<organism evidence="6 7">
    <name type="scientific">Blastomonas fulva</name>
    <dbReference type="NCBI Taxonomy" id="1550728"/>
    <lineage>
        <taxon>Bacteria</taxon>
        <taxon>Pseudomonadati</taxon>
        <taxon>Pseudomonadota</taxon>
        <taxon>Alphaproteobacteria</taxon>
        <taxon>Sphingomonadales</taxon>
        <taxon>Sphingomonadaceae</taxon>
        <taxon>Blastomonas</taxon>
    </lineage>
</organism>
<dbReference type="InterPro" id="IPR005565">
    <property type="entry name" value="Hemolysn_activator_HlyB_C"/>
</dbReference>
<dbReference type="EMBL" id="CP020083">
    <property type="protein sequence ID" value="ASR51040.1"/>
    <property type="molecule type" value="Genomic_DNA"/>
</dbReference>
<gene>
    <name evidence="6" type="ORF">B5J99_05790</name>
</gene>
<dbReference type="PANTHER" id="PTHR34597">
    <property type="entry name" value="SLR1661 PROTEIN"/>
    <property type="match status" value="1"/>
</dbReference>
<dbReference type="Proteomes" id="UP000258016">
    <property type="component" value="Chromosome"/>
</dbReference>
<reference evidence="6 7" key="1">
    <citation type="submission" date="2017-03" db="EMBL/GenBank/DDBJ databases">
        <title>Complete genome sequence of Blastomonas fulva degrading microcsystin LR.</title>
        <authorList>
            <person name="Lee H.-g."/>
            <person name="Jin L."/>
            <person name="oh H.-M."/>
        </authorList>
    </citation>
    <scope>NUCLEOTIDE SEQUENCE [LARGE SCALE GENOMIC DNA]</scope>
    <source>
        <strain evidence="6 7">T2</strain>
    </source>
</reference>
<evidence type="ECO:0000256" key="1">
    <source>
        <dbReference type="ARBA" id="ARBA00022452"/>
    </source>
</evidence>
<accession>A0ABM6M507</accession>